<dbReference type="CDD" id="cd02947">
    <property type="entry name" value="TRX_family"/>
    <property type="match status" value="1"/>
</dbReference>
<accession>A0A1H0VPI3</accession>
<dbReference type="InterPro" id="IPR013766">
    <property type="entry name" value="Thioredoxin_domain"/>
</dbReference>
<protein>
    <submittedName>
        <fullName evidence="2">Thioredoxin 1</fullName>
    </submittedName>
</protein>
<gene>
    <name evidence="2" type="ORF">SAMN05660330_04169</name>
</gene>
<reference evidence="2 3" key="1">
    <citation type="submission" date="2016-10" db="EMBL/GenBank/DDBJ databases">
        <authorList>
            <person name="de Groot N.N."/>
        </authorList>
    </citation>
    <scope>NUCLEOTIDE SEQUENCE [LARGE SCALE GENOMIC DNA]</scope>
    <source>
        <strain evidence="2 3">DSM 12130</strain>
    </source>
</reference>
<organism evidence="2 3">
    <name type="scientific">Desulforhopalus singaporensis</name>
    <dbReference type="NCBI Taxonomy" id="91360"/>
    <lineage>
        <taxon>Bacteria</taxon>
        <taxon>Pseudomonadati</taxon>
        <taxon>Thermodesulfobacteriota</taxon>
        <taxon>Desulfobulbia</taxon>
        <taxon>Desulfobulbales</taxon>
        <taxon>Desulfocapsaceae</taxon>
        <taxon>Desulforhopalus</taxon>
    </lineage>
</organism>
<dbReference type="GO" id="GO:0005737">
    <property type="term" value="C:cytoplasm"/>
    <property type="evidence" value="ECO:0007669"/>
    <property type="project" value="TreeGrafter"/>
</dbReference>
<dbReference type="EMBL" id="FNJI01000057">
    <property type="protein sequence ID" value="SDP80171.1"/>
    <property type="molecule type" value="Genomic_DNA"/>
</dbReference>
<keyword evidence="3" id="KW-1185">Reference proteome</keyword>
<dbReference type="PANTHER" id="PTHR45663">
    <property type="entry name" value="GEO12009P1"/>
    <property type="match status" value="1"/>
</dbReference>
<dbReference type="PANTHER" id="PTHR45663:SF11">
    <property type="entry name" value="GEO12009P1"/>
    <property type="match status" value="1"/>
</dbReference>
<dbReference type="RefSeq" id="WP_092226031.1">
    <property type="nucleotide sequence ID" value="NZ_FNJI01000057.1"/>
</dbReference>
<sequence>MFTTIDDSTYKNTIADTKDGILICFKKQCPHCKNMEKVLEKFAKKNDGVTFYKLDSEENPEARDELSAERAPTLVFIKEGAISATKAGLMNPKEMTAYYRSVQ</sequence>
<dbReference type="InterPro" id="IPR036249">
    <property type="entry name" value="Thioredoxin-like_sf"/>
</dbReference>
<evidence type="ECO:0000313" key="2">
    <source>
        <dbReference type="EMBL" id="SDP80171.1"/>
    </source>
</evidence>
<dbReference type="Pfam" id="PF00085">
    <property type="entry name" value="Thioredoxin"/>
    <property type="match status" value="1"/>
</dbReference>
<proteinExistence type="predicted"/>
<dbReference type="AlphaFoldDB" id="A0A1H0VPI3"/>
<evidence type="ECO:0000259" key="1">
    <source>
        <dbReference type="Pfam" id="PF00085"/>
    </source>
</evidence>
<name>A0A1H0VPI3_9BACT</name>
<dbReference type="Proteomes" id="UP000199073">
    <property type="component" value="Unassembled WGS sequence"/>
</dbReference>
<dbReference type="OrthoDB" id="7629852at2"/>
<evidence type="ECO:0000313" key="3">
    <source>
        <dbReference type="Proteomes" id="UP000199073"/>
    </source>
</evidence>
<dbReference type="SUPFAM" id="SSF52833">
    <property type="entry name" value="Thioredoxin-like"/>
    <property type="match status" value="1"/>
</dbReference>
<dbReference type="Gene3D" id="3.40.30.10">
    <property type="entry name" value="Glutaredoxin"/>
    <property type="match status" value="1"/>
</dbReference>
<dbReference type="STRING" id="91360.SAMN05660330_04169"/>
<dbReference type="GO" id="GO:0015035">
    <property type="term" value="F:protein-disulfide reductase activity"/>
    <property type="evidence" value="ECO:0007669"/>
    <property type="project" value="TreeGrafter"/>
</dbReference>
<feature type="domain" description="Thioredoxin" evidence="1">
    <location>
        <begin position="4"/>
        <end position="96"/>
    </location>
</feature>